<comment type="caution">
    <text evidence="1">The sequence shown here is derived from an EMBL/GenBank/DDBJ whole genome shotgun (WGS) entry which is preliminary data.</text>
</comment>
<evidence type="ECO:0000313" key="1">
    <source>
        <dbReference type="EMBL" id="RDU38577.1"/>
    </source>
</evidence>
<gene>
    <name evidence="1" type="ORF">DRW41_03165</name>
</gene>
<sequence length="63" mass="7026">MVASCLLNEISSAFFGMIKACQKNTGIYIEKRRGLAQGRQALEDRRGKPFFGFNRRAEATSSP</sequence>
<dbReference type="AlphaFoldDB" id="A0A3D8GVU4"/>
<accession>A0A3D8GVU4</accession>
<reference evidence="1 2" key="1">
    <citation type="submission" date="2018-07" db="EMBL/GenBank/DDBJ databases">
        <title>Bacillus sp. YLB-04 draft genome sequence.</title>
        <authorList>
            <person name="Yu L."/>
            <person name="Tang X."/>
        </authorList>
    </citation>
    <scope>NUCLEOTIDE SEQUENCE [LARGE SCALE GENOMIC DNA]</scope>
    <source>
        <strain evidence="1 2">YLB-04</strain>
    </source>
</reference>
<proteinExistence type="predicted"/>
<organism evidence="1 2">
    <name type="scientific">Neobacillus piezotolerans</name>
    <dbReference type="NCBI Taxonomy" id="2259171"/>
    <lineage>
        <taxon>Bacteria</taxon>
        <taxon>Bacillati</taxon>
        <taxon>Bacillota</taxon>
        <taxon>Bacilli</taxon>
        <taxon>Bacillales</taxon>
        <taxon>Bacillaceae</taxon>
        <taxon>Neobacillus</taxon>
    </lineage>
</organism>
<protein>
    <submittedName>
        <fullName evidence="1">Uncharacterized protein</fullName>
    </submittedName>
</protein>
<keyword evidence="2" id="KW-1185">Reference proteome</keyword>
<name>A0A3D8GVU4_9BACI</name>
<dbReference type="Proteomes" id="UP000257144">
    <property type="component" value="Unassembled WGS sequence"/>
</dbReference>
<evidence type="ECO:0000313" key="2">
    <source>
        <dbReference type="Proteomes" id="UP000257144"/>
    </source>
</evidence>
<dbReference type="EMBL" id="QNQT01000001">
    <property type="protein sequence ID" value="RDU38577.1"/>
    <property type="molecule type" value="Genomic_DNA"/>
</dbReference>